<keyword evidence="1" id="KW-0175">Coiled coil</keyword>
<accession>A0A9Q3U858</accession>
<protein>
    <submittedName>
        <fullName evidence="3">Uncharacterized protein</fullName>
    </submittedName>
</protein>
<feature type="coiled-coil region" evidence="1">
    <location>
        <begin position="215"/>
        <end position="242"/>
    </location>
</feature>
<dbReference type="AlphaFoldDB" id="A0A9Q3U858"/>
<keyword evidence="2" id="KW-0472">Membrane</keyword>
<sequence>MNDDSKPSPKTQSKIGLIIGVTAVLSAGVYTFVSSTTPNTVSSGAPITESPLNEMPTKVSFVFNEEQYNTFSDVSVYAFTANELNELQTFLAAYQVTINPIEALKYADSKSASSHSDAVTKSLNNFSLAYSNAYEKAKPEIESTMTQRSRKFSELQSKRGDLIEKQYEHLGYTGLIQDKLSMAQTAEMVDPMLISQLTQELEAAEITANGKVGDVKEINTSLQNIESELNILASDLDLYNKDPESFVESKAILGSINEFRALNEIGRKEFLESFSEWLGEPVASQLKKSMKLEQAVEVLVTYKDSNGTYHFIKVPVSNDTRTVIDWKQSKEIDDMKFLGIRAFSNS</sequence>
<name>A0A9Q3U858_VIBPH</name>
<comment type="caution">
    <text evidence="3">The sequence shown here is derived from an EMBL/GenBank/DDBJ whole genome shotgun (WGS) entry which is preliminary data.</text>
</comment>
<evidence type="ECO:0000256" key="2">
    <source>
        <dbReference type="SAM" id="Phobius"/>
    </source>
</evidence>
<evidence type="ECO:0000313" key="4">
    <source>
        <dbReference type="Proteomes" id="UP000726777"/>
    </source>
</evidence>
<reference evidence="3" key="1">
    <citation type="submission" date="2020-09" db="EMBL/GenBank/DDBJ databases">
        <title>Genome sequence of Vibrio parahaemolyticus isolates.</title>
        <authorList>
            <person name="Hammerl J.A."/>
            <person name="Strauch E."/>
        </authorList>
    </citation>
    <scope>NUCLEOTIDE SEQUENCE</scope>
    <source>
        <strain evidence="3">17-VB00146</strain>
    </source>
</reference>
<dbReference type="Proteomes" id="UP000726777">
    <property type="component" value="Unassembled WGS sequence"/>
</dbReference>
<evidence type="ECO:0000256" key="1">
    <source>
        <dbReference type="SAM" id="Coils"/>
    </source>
</evidence>
<dbReference type="EMBL" id="JACVHL010000002">
    <property type="protein sequence ID" value="MCC3803988.1"/>
    <property type="molecule type" value="Genomic_DNA"/>
</dbReference>
<organism evidence="3 4">
    <name type="scientific">Vibrio parahaemolyticus</name>
    <dbReference type="NCBI Taxonomy" id="670"/>
    <lineage>
        <taxon>Bacteria</taxon>
        <taxon>Pseudomonadati</taxon>
        <taxon>Pseudomonadota</taxon>
        <taxon>Gammaproteobacteria</taxon>
        <taxon>Vibrionales</taxon>
        <taxon>Vibrionaceae</taxon>
        <taxon>Vibrio</taxon>
    </lineage>
</organism>
<proteinExistence type="predicted"/>
<feature type="transmembrane region" description="Helical" evidence="2">
    <location>
        <begin position="15"/>
        <end position="33"/>
    </location>
</feature>
<dbReference type="RefSeq" id="WP_228085661.1">
    <property type="nucleotide sequence ID" value="NZ_JACVHL010000002.1"/>
</dbReference>
<keyword evidence="2" id="KW-0812">Transmembrane</keyword>
<evidence type="ECO:0000313" key="3">
    <source>
        <dbReference type="EMBL" id="MCC3803988.1"/>
    </source>
</evidence>
<keyword evidence="2" id="KW-1133">Transmembrane helix</keyword>
<gene>
    <name evidence="3" type="ORF">IB292_02945</name>
</gene>